<dbReference type="NCBIfam" id="TIGR01414">
    <property type="entry name" value="autotrans_barl"/>
    <property type="match status" value="1"/>
</dbReference>
<dbReference type="InterPro" id="IPR012332">
    <property type="entry name" value="Autotransporter_pectin_lyase_C"/>
</dbReference>
<proteinExistence type="predicted"/>
<protein>
    <recommendedName>
        <fullName evidence="3">Autotransporter domain-containing protein</fullName>
    </recommendedName>
</protein>
<dbReference type="InterPro" id="IPR005546">
    <property type="entry name" value="Autotransporte_beta"/>
</dbReference>
<keyword evidence="5" id="KW-1185">Reference proteome</keyword>
<dbReference type="Pfam" id="PF03797">
    <property type="entry name" value="Autotransporter"/>
    <property type="match status" value="1"/>
</dbReference>
<dbReference type="STRING" id="1197717.BED41_13640"/>
<keyword evidence="1 2" id="KW-0732">Signal</keyword>
<reference evidence="4" key="1">
    <citation type="submission" date="2016-08" db="EMBL/GenBank/DDBJ databases">
        <title>Complete genome of Cloacibacillus porcorum.</title>
        <authorList>
            <person name="Looft T."/>
            <person name="Bayles D.O."/>
            <person name="Alt D.P."/>
        </authorList>
    </citation>
    <scope>NUCLEOTIDE SEQUENCE [LARGE SCALE GENOMIC DNA]</scope>
    <source>
        <strain evidence="4">CL-84</strain>
    </source>
</reference>
<dbReference type="GeneID" id="83058889"/>
<feature type="signal peptide" evidence="2">
    <location>
        <begin position="1"/>
        <end position="33"/>
    </location>
</feature>
<dbReference type="EMBL" id="CP016757">
    <property type="protein sequence ID" value="ANZ46046.1"/>
    <property type="molecule type" value="Genomic_DNA"/>
</dbReference>
<dbReference type="SMART" id="SM00869">
    <property type="entry name" value="Autotransporter"/>
    <property type="match status" value="1"/>
</dbReference>
<feature type="chain" id="PRO_5008538968" description="Autotransporter domain-containing protein" evidence="2">
    <location>
        <begin position="34"/>
        <end position="1052"/>
    </location>
</feature>
<dbReference type="Pfam" id="PF03212">
    <property type="entry name" value="Pertactin"/>
    <property type="match status" value="1"/>
</dbReference>
<dbReference type="KEGG" id="cpor:BED41_13640"/>
<dbReference type="PANTHER" id="PTHR35037:SF2">
    <property type="match status" value="1"/>
</dbReference>
<evidence type="ECO:0000256" key="2">
    <source>
        <dbReference type="SAM" id="SignalP"/>
    </source>
</evidence>
<dbReference type="AlphaFoldDB" id="A0A1B2I7W3"/>
<dbReference type="InterPro" id="IPR011050">
    <property type="entry name" value="Pectin_lyase_fold/virulence"/>
</dbReference>
<gene>
    <name evidence="4" type="ORF">BED41_13640</name>
</gene>
<dbReference type="GO" id="GO:0019867">
    <property type="term" value="C:outer membrane"/>
    <property type="evidence" value="ECO:0007669"/>
    <property type="project" value="InterPro"/>
</dbReference>
<dbReference type="PRINTS" id="PR01484">
    <property type="entry name" value="PRTACTNFAMLY"/>
</dbReference>
<dbReference type="OrthoDB" id="200413at2"/>
<dbReference type="InterPro" id="IPR051551">
    <property type="entry name" value="Autotransporter_adhesion"/>
</dbReference>
<dbReference type="Proteomes" id="UP000093044">
    <property type="component" value="Chromosome"/>
</dbReference>
<dbReference type="Gene3D" id="2.40.128.130">
    <property type="entry name" value="Autotransporter beta-domain"/>
    <property type="match status" value="1"/>
</dbReference>
<name>A0A1B2I7W3_9BACT</name>
<evidence type="ECO:0000256" key="1">
    <source>
        <dbReference type="ARBA" id="ARBA00022729"/>
    </source>
</evidence>
<dbReference type="Gene3D" id="2.160.20.20">
    <property type="match status" value="1"/>
</dbReference>
<organism evidence="4 5">
    <name type="scientific">Cloacibacillus porcorum</name>
    <dbReference type="NCBI Taxonomy" id="1197717"/>
    <lineage>
        <taxon>Bacteria</taxon>
        <taxon>Thermotogati</taxon>
        <taxon>Synergistota</taxon>
        <taxon>Synergistia</taxon>
        <taxon>Synergistales</taxon>
        <taxon>Synergistaceae</taxon>
        <taxon>Cloacibacillus</taxon>
    </lineage>
</organism>
<accession>A0A1B2I7W3</accession>
<dbReference type="SUPFAM" id="SSF103515">
    <property type="entry name" value="Autotransporter"/>
    <property type="match status" value="1"/>
</dbReference>
<evidence type="ECO:0000313" key="5">
    <source>
        <dbReference type="Proteomes" id="UP000093044"/>
    </source>
</evidence>
<dbReference type="InterPro" id="IPR036709">
    <property type="entry name" value="Autotransporte_beta_dom_sf"/>
</dbReference>
<dbReference type="PANTHER" id="PTHR35037">
    <property type="entry name" value="C-TERMINAL REGION OF AIDA-LIKE PROTEIN"/>
    <property type="match status" value="1"/>
</dbReference>
<dbReference type="InterPro" id="IPR006315">
    <property type="entry name" value="OM_autotransptr_brl_dom"/>
</dbReference>
<dbReference type="SUPFAM" id="SSF51126">
    <property type="entry name" value="Pectin lyase-like"/>
    <property type="match status" value="1"/>
</dbReference>
<feature type="domain" description="Autotransporter" evidence="3">
    <location>
        <begin position="780"/>
        <end position="1052"/>
    </location>
</feature>
<dbReference type="RefSeq" id="WP_066747462.1">
    <property type="nucleotide sequence ID" value="NZ_CP016757.1"/>
</dbReference>
<dbReference type="PROSITE" id="PS51208">
    <property type="entry name" value="AUTOTRANSPORTER"/>
    <property type="match status" value="1"/>
</dbReference>
<sequence length="1052" mass="109991">MKTKVTDSLRKGISKAALLCSLALIFTPAAASADPMVSVTDGGTHEYNTDYTIDVPQNMVGTPAVYVGGLNGGTVRFKNNLTINNDTPMGSLMQPQGIQVNLQNTSGNAFVEVLGKAIINTREVAVRADAYNGASYSAEIRLGDGSEINSANNVAVSAHRSGLIAVGDGAKITGNSYGATVATIVASSGGKVEIGNDAEIGQTATNYSANRIALLSYNNAPGFPTGYIRVGDNSRIYSLGTGEGSSAVVTGWVLNLNNVVTAYSGNIEIGKNANISAIGDEAFTVWSRHEDSSITIGENSLITASGNDAAAVRAGIRMGYYDYNSALKYNYIGGGLIDIGENSTVKTTGSDSYGLDSRYNGSHILLHDNSIISTVGEKAYGATASSGGEITLGDVFVSTSGKSALGLLAGGYVDTSSGYPSAVDAGVINADNGLSVVTTGENAHGVTASFGGQVNLGGNINIDVDSGKGSYAIGAAGRAALGSGSAPTVSGSGVFNVKGDIGAVMGGQVDLGMEDGSVFTGATRIGTYYDITDPQAIFPTMDSSLLALWSNAPIYFPYMDQGTSLSLALNGANSVWNVTEDSNLTKLSLDGATVNLAYEAPGSSSTPFKKLTIGNLNESAGTGKGGVFVLRVNDAPGGLVEGDKLHVNGKVNGVHKLFVANNGAANALGNENVSLVETSDTASDGGSFRLANSAVSTGEAEVVELGAFQYKVSQKDGSDEFGSGRTWYLYGAGAVDPGDKPTPPPSSNPASAAINTFAANYLLNYAETDTLIRRLGDLRFTEDSSGAWFRAYGGKFESNSRSFVKEFDMNYGGAQLGYDRKLERSWLPGGDTYLGLYFGYSKGDLDYRENGYGSGDAENKTLGAYATYVAKNGFYVDAIIKYVWSKNDFSVYDSQGTMVTGDDVSLGGFGASLEIGKRFRFKANAGGGAWYVEPQAQLSYLRQGSAYFYANNGLNIGIDDFNSLLGRIGTLIGYETEKTNFYAKVSYVKEFDGDMDIRYGNGTRIAGESFGDEWWVYGVGVTHQVNQKNSLYLSLERSSGGSFTEDWALRGG</sequence>
<evidence type="ECO:0000259" key="3">
    <source>
        <dbReference type="PROSITE" id="PS51208"/>
    </source>
</evidence>
<dbReference type="InterPro" id="IPR004899">
    <property type="entry name" value="Pertactin_central"/>
</dbReference>
<evidence type="ECO:0000313" key="4">
    <source>
        <dbReference type="EMBL" id="ANZ46046.1"/>
    </source>
</evidence>
<dbReference type="InterPro" id="IPR003991">
    <property type="entry name" value="Pertactin_virulence_factor"/>
</dbReference>